<comment type="caution">
    <text evidence="1">The sequence shown here is derived from an EMBL/GenBank/DDBJ whole genome shotgun (WGS) entry which is preliminary data.</text>
</comment>
<dbReference type="InterPro" id="IPR022298">
    <property type="entry name" value="Conjug_transposon_TraN"/>
</dbReference>
<evidence type="ECO:0000313" key="1">
    <source>
        <dbReference type="EMBL" id="EMR00709.1"/>
    </source>
</evidence>
<evidence type="ECO:0000313" key="2">
    <source>
        <dbReference type="Proteomes" id="UP000011910"/>
    </source>
</evidence>
<dbReference type="eggNOG" id="ENOG502ZI1T">
    <property type="taxonomic scope" value="Bacteria"/>
</dbReference>
<name>M7NQB7_9BACT</name>
<dbReference type="STRING" id="1279009.ADICEAN_04168"/>
<keyword evidence="2" id="KW-1185">Reference proteome</keyword>
<gene>
    <name evidence="1" type="ORF">ADICEAN_04168</name>
</gene>
<dbReference type="OrthoDB" id="1038500at2"/>
<proteinExistence type="predicted"/>
<dbReference type="Proteomes" id="UP000011910">
    <property type="component" value="Unassembled WGS sequence"/>
</dbReference>
<sequence length="285" mass="31881">MNPTSLLLTGLLLAPLAGQPQEFSKVSAPETSSPDTLFVTDTETTYLLFPREVELVDIGRPGDYFARIEGQSVFLKARSKQSGSTNLLVRFGASYYTARLAVAEGPAGRLYDLRGIAGGEGVSRLGSAGKVAEDPAMIRASLLHLRELPHRHATPRNTRDGLQLRLSQLQIRGEVLYLGLTLRNGTSIAYVPDFVGFTYLERRGRRFSRNNRYQKEVRPISELAPDRIPSREEHTLWYALPLYAMSSRGRLQLQFREREGGRALRILLPARWINQAPSFPDGHGY</sequence>
<dbReference type="RefSeq" id="WP_009197543.1">
    <property type="nucleotide sequence ID" value="NZ_AODQ01000203.1"/>
</dbReference>
<dbReference type="Pfam" id="PF13595">
    <property type="entry name" value="DUF4138"/>
    <property type="match status" value="1"/>
</dbReference>
<reference evidence="1 2" key="1">
    <citation type="journal article" date="2013" name="Genome Announc.">
        <title>Draft Genome Sequence of Cesiribacter andamanensis Strain AMV16T, Isolated from a Soil Sample from a Mud Volcano in the Andaman Islands, India.</title>
        <authorList>
            <person name="Shivaji S."/>
            <person name="Ara S."/>
            <person name="Begum Z."/>
            <person name="Srinivas T.N."/>
            <person name="Singh A."/>
            <person name="Kumar Pinnaka A."/>
        </authorList>
    </citation>
    <scope>NUCLEOTIDE SEQUENCE [LARGE SCALE GENOMIC DNA]</scope>
    <source>
        <strain evidence="1 2">AMV16</strain>
    </source>
</reference>
<dbReference type="EMBL" id="AODQ01000203">
    <property type="protein sequence ID" value="EMR00709.1"/>
    <property type="molecule type" value="Genomic_DNA"/>
</dbReference>
<accession>M7NQB7</accession>
<protein>
    <submittedName>
        <fullName evidence="1">Conjugative transposon TraN protein</fullName>
    </submittedName>
</protein>
<organism evidence="1 2">
    <name type="scientific">Cesiribacter andamanensis AMV16</name>
    <dbReference type="NCBI Taxonomy" id="1279009"/>
    <lineage>
        <taxon>Bacteria</taxon>
        <taxon>Pseudomonadati</taxon>
        <taxon>Bacteroidota</taxon>
        <taxon>Cytophagia</taxon>
        <taxon>Cytophagales</taxon>
        <taxon>Cesiribacteraceae</taxon>
        <taxon>Cesiribacter</taxon>
    </lineage>
</organism>
<dbReference type="AlphaFoldDB" id="M7NQB7"/>